<protein>
    <submittedName>
        <fullName evidence="1">Calx-beta domain-containing protein</fullName>
    </submittedName>
</protein>
<dbReference type="Gene3D" id="2.60.40.2030">
    <property type="match status" value="1"/>
</dbReference>
<reference evidence="1" key="1">
    <citation type="submission" date="2023-05" db="EMBL/GenBank/DDBJ databases">
        <authorList>
            <person name="Zhang X."/>
        </authorList>
    </citation>
    <scope>NUCLEOTIDE SEQUENCE</scope>
    <source>
        <strain evidence="1">YF14B1</strain>
    </source>
</reference>
<dbReference type="AlphaFoldDB" id="A0AAE3U8U9"/>
<dbReference type="RefSeq" id="WP_313985664.1">
    <property type="nucleotide sequence ID" value="NZ_JASJOS010000014.1"/>
</dbReference>
<evidence type="ECO:0000313" key="2">
    <source>
        <dbReference type="Proteomes" id="UP001241110"/>
    </source>
</evidence>
<dbReference type="Proteomes" id="UP001241110">
    <property type="component" value="Unassembled WGS sequence"/>
</dbReference>
<dbReference type="EMBL" id="JASJOS010000014">
    <property type="protein sequence ID" value="MDJ1484409.1"/>
    <property type="molecule type" value="Genomic_DNA"/>
</dbReference>
<sequence length="286" mass="31641">MKNLLLTKVIQIVFIAGLVCSVFSCEEDKITFQGPYHIRFTDTVASVKESYPQVIKVQIHNVGPQLDEDITVKYLVGGTAREGVDYTILGTKGTVVIPANQSFGEIQLRLINNANDRLESQTVVFTLTDVSPTSLIVGFGKNNNIGRRMTYTIEDDCILGGYYIGTRKIGSSTITVPNVQVTSADCNEFLLSNWNIGLANRTDFDIFSFNADHPTLRLIDKKDNSIDIPAQNNSYFNSSIELSGTGSWNPQNGNLLLNIQFKVPLTNPTRDTVIVLPTLTFIPQKN</sequence>
<evidence type="ECO:0000313" key="1">
    <source>
        <dbReference type="EMBL" id="MDJ1484409.1"/>
    </source>
</evidence>
<name>A0AAE3U8U9_9BACT</name>
<comment type="caution">
    <text evidence="1">The sequence shown here is derived from an EMBL/GenBank/DDBJ whole genome shotgun (WGS) entry which is preliminary data.</text>
</comment>
<accession>A0AAE3U8U9</accession>
<gene>
    <name evidence="1" type="ORF">QNI16_28180</name>
</gene>
<proteinExistence type="predicted"/>
<organism evidence="1 2">
    <name type="scientific">Xanthocytophaga flava</name>
    <dbReference type="NCBI Taxonomy" id="3048013"/>
    <lineage>
        <taxon>Bacteria</taxon>
        <taxon>Pseudomonadati</taxon>
        <taxon>Bacteroidota</taxon>
        <taxon>Cytophagia</taxon>
        <taxon>Cytophagales</taxon>
        <taxon>Rhodocytophagaceae</taxon>
        <taxon>Xanthocytophaga</taxon>
    </lineage>
</organism>
<dbReference type="SUPFAM" id="SSF141072">
    <property type="entry name" value="CalX-like"/>
    <property type="match status" value="1"/>
</dbReference>
<dbReference type="InterPro" id="IPR038081">
    <property type="entry name" value="CalX-like_sf"/>
</dbReference>
<dbReference type="PROSITE" id="PS51257">
    <property type="entry name" value="PROKAR_LIPOPROTEIN"/>
    <property type="match status" value="1"/>
</dbReference>